<protein>
    <submittedName>
        <fullName evidence="3">Flagellar motor switch phosphatase FliY</fullName>
    </submittedName>
</protein>
<sequence>MSERLLTQKEIDELFNKYSEKPIQEEALELLTMHELDTIGEIGNICMGTSATTLSELLNKEVIIGYPKTIVCYQEEVFKAFSTPYLIIEVRFKAGLKGFNVLVITEEDIALIADIMMGGVGELQYPINLTEIEISAATEVMNQMIGAAATAMSNIFGVTVDIEPPRTSMVPDLLTANHSPLTTDKPVVVARFDVKIGNLFKTTFMQITDVDTAREEAFFLLMKAGMFDSPGSDAAAVPPAGQATSKVLFQEMPNLAGALAVPSEVLFTLGKLQWTMGDVARLHVGNEIDMPFKTGNVELVINGLSVARGKMLRNGKLQITQICKPV</sequence>
<name>A0A9X4JWD3_9FIRM</name>
<dbReference type="PANTHER" id="PTHR43484:SF1">
    <property type="entry name" value="FLAGELLAR MOTOR SWITCH PROTEIN FLIN"/>
    <property type="match status" value="1"/>
</dbReference>
<dbReference type="NCBIfam" id="NF005995">
    <property type="entry name" value="PRK08119.1"/>
    <property type="match status" value="1"/>
</dbReference>
<feature type="domain" description="CheC-like protein" evidence="2">
    <location>
        <begin position="35"/>
        <end position="65"/>
    </location>
</feature>
<dbReference type="InterPro" id="IPR007597">
    <property type="entry name" value="CheC"/>
</dbReference>
<dbReference type="GO" id="GO:0016787">
    <property type="term" value="F:hydrolase activity"/>
    <property type="evidence" value="ECO:0007669"/>
    <property type="project" value="InterPro"/>
</dbReference>
<keyword evidence="3" id="KW-0282">Flagellum</keyword>
<dbReference type="AlphaFoldDB" id="A0A9X4JWD3"/>
<dbReference type="EMBL" id="JAKOAV010000051">
    <property type="protein sequence ID" value="MDF9409911.1"/>
    <property type="molecule type" value="Genomic_DNA"/>
</dbReference>
<keyword evidence="1" id="KW-0145">Chemotaxis</keyword>
<dbReference type="GO" id="GO:0006935">
    <property type="term" value="P:chemotaxis"/>
    <property type="evidence" value="ECO:0007669"/>
    <property type="project" value="UniProtKB-KW"/>
</dbReference>
<evidence type="ECO:0000313" key="4">
    <source>
        <dbReference type="Proteomes" id="UP001154312"/>
    </source>
</evidence>
<comment type="caution">
    <text evidence="3">The sequence shown here is derived from an EMBL/GenBank/DDBJ whole genome shotgun (WGS) entry which is preliminary data.</text>
</comment>
<dbReference type="Gene3D" id="3.40.1550.10">
    <property type="entry name" value="CheC-like"/>
    <property type="match status" value="1"/>
</dbReference>
<dbReference type="Proteomes" id="UP001154312">
    <property type="component" value="Unassembled WGS sequence"/>
</dbReference>
<accession>A0A9X4JWD3</accession>
<keyword evidence="4" id="KW-1185">Reference proteome</keyword>
<proteinExistence type="predicted"/>
<organism evidence="3 4">
    <name type="scientific">Pelotomaculum isophthalicicum JI</name>
    <dbReference type="NCBI Taxonomy" id="947010"/>
    <lineage>
        <taxon>Bacteria</taxon>
        <taxon>Bacillati</taxon>
        <taxon>Bacillota</taxon>
        <taxon>Clostridia</taxon>
        <taxon>Eubacteriales</taxon>
        <taxon>Desulfotomaculaceae</taxon>
        <taxon>Pelotomaculum</taxon>
    </lineage>
</organism>
<dbReference type="InterPro" id="IPR036429">
    <property type="entry name" value="SpoA-like_sf"/>
</dbReference>
<gene>
    <name evidence="3" type="primary">fliY</name>
    <name evidence="3" type="ORF">L7E55_16425</name>
</gene>
<evidence type="ECO:0000313" key="3">
    <source>
        <dbReference type="EMBL" id="MDF9409911.1"/>
    </source>
</evidence>
<feature type="domain" description="CheC-like protein" evidence="2">
    <location>
        <begin position="133"/>
        <end position="168"/>
    </location>
</feature>
<dbReference type="PANTHER" id="PTHR43484">
    <property type="match status" value="1"/>
</dbReference>
<reference evidence="3" key="1">
    <citation type="submission" date="2022-02" db="EMBL/GenBank/DDBJ databases">
        <authorList>
            <person name="Leng L."/>
        </authorList>
    </citation>
    <scope>NUCLEOTIDE SEQUENCE</scope>
    <source>
        <strain evidence="3">JI</strain>
    </source>
</reference>
<dbReference type="InterPro" id="IPR028976">
    <property type="entry name" value="CheC-like_sf"/>
</dbReference>
<evidence type="ECO:0000256" key="1">
    <source>
        <dbReference type="ARBA" id="ARBA00022500"/>
    </source>
</evidence>
<dbReference type="Pfam" id="PF04509">
    <property type="entry name" value="CheC"/>
    <property type="match status" value="2"/>
</dbReference>
<dbReference type="CDD" id="cd17907">
    <property type="entry name" value="FliY_FliN-Y"/>
    <property type="match status" value="1"/>
</dbReference>
<dbReference type="RefSeq" id="WP_277445431.1">
    <property type="nucleotide sequence ID" value="NZ_JAKOAV010000051.1"/>
</dbReference>
<dbReference type="InterPro" id="IPR051469">
    <property type="entry name" value="FliN/MopA/SpaO"/>
</dbReference>
<keyword evidence="3" id="KW-0969">Cilium</keyword>
<dbReference type="SUPFAM" id="SSF103039">
    <property type="entry name" value="CheC-like"/>
    <property type="match status" value="1"/>
</dbReference>
<evidence type="ECO:0000259" key="2">
    <source>
        <dbReference type="Pfam" id="PF04509"/>
    </source>
</evidence>
<dbReference type="SUPFAM" id="SSF101801">
    <property type="entry name" value="Surface presentation of antigens (SPOA)"/>
    <property type="match status" value="1"/>
</dbReference>
<keyword evidence="3" id="KW-0966">Cell projection</keyword>